<evidence type="ECO:0000313" key="2">
    <source>
        <dbReference type="Proteomes" id="UP000215914"/>
    </source>
</evidence>
<organism evidence="1 2">
    <name type="scientific">Helianthus annuus</name>
    <name type="common">Common sunflower</name>
    <dbReference type="NCBI Taxonomy" id="4232"/>
    <lineage>
        <taxon>Eukaryota</taxon>
        <taxon>Viridiplantae</taxon>
        <taxon>Streptophyta</taxon>
        <taxon>Embryophyta</taxon>
        <taxon>Tracheophyta</taxon>
        <taxon>Spermatophyta</taxon>
        <taxon>Magnoliopsida</taxon>
        <taxon>eudicotyledons</taxon>
        <taxon>Gunneridae</taxon>
        <taxon>Pentapetalae</taxon>
        <taxon>asterids</taxon>
        <taxon>campanulids</taxon>
        <taxon>Asterales</taxon>
        <taxon>Asteraceae</taxon>
        <taxon>Asteroideae</taxon>
        <taxon>Heliantheae alliance</taxon>
        <taxon>Heliantheae</taxon>
        <taxon>Helianthus</taxon>
    </lineage>
</organism>
<protein>
    <submittedName>
        <fullName evidence="1">Uncharacterized protein</fullName>
    </submittedName>
</protein>
<keyword evidence="2" id="KW-1185">Reference proteome</keyword>
<proteinExistence type="predicted"/>
<evidence type="ECO:0000313" key="1">
    <source>
        <dbReference type="EMBL" id="KAF5817161.1"/>
    </source>
</evidence>
<dbReference type="AlphaFoldDB" id="A0A9K3NYE8"/>
<reference evidence="1" key="1">
    <citation type="journal article" date="2017" name="Nature">
        <title>The sunflower genome provides insights into oil metabolism, flowering and Asterid evolution.</title>
        <authorList>
            <person name="Badouin H."/>
            <person name="Gouzy J."/>
            <person name="Grassa C.J."/>
            <person name="Murat F."/>
            <person name="Staton S.E."/>
            <person name="Cottret L."/>
            <person name="Lelandais-Briere C."/>
            <person name="Owens G.L."/>
            <person name="Carrere S."/>
            <person name="Mayjonade B."/>
            <person name="Legrand L."/>
            <person name="Gill N."/>
            <person name="Kane N.C."/>
            <person name="Bowers J.E."/>
            <person name="Hubner S."/>
            <person name="Bellec A."/>
            <person name="Berard A."/>
            <person name="Berges H."/>
            <person name="Blanchet N."/>
            <person name="Boniface M.C."/>
            <person name="Brunel D."/>
            <person name="Catrice O."/>
            <person name="Chaidir N."/>
            <person name="Claudel C."/>
            <person name="Donnadieu C."/>
            <person name="Faraut T."/>
            <person name="Fievet G."/>
            <person name="Helmstetter N."/>
            <person name="King M."/>
            <person name="Knapp S.J."/>
            <person name="Lai Z."/>
            <person name="Le Paslier M.C."/>
            <person name="Lippi Y."/>
            <person name="Lorenzon L."/>
            <person name="Mandel J.R."/>
            <person name="Marage G."/>
            <person name="Marchand G."/>
            <person name="Marquand E."/>
            <person name="Bret-Mestries E."/>
            <person name="Morien E."/>
            <person name="Nambeesan S."/>
            <person name="Nguyen T."/>
            <person name="Pegot-Espagnet P."/>
            <person name="Pouilly N."/>
            <person name="Raftis F."/>
            <person name="Sallet E."/>
            <person name="Schiex T."/>
            <person name="Thomas J."/>
            <person name="Vandecasteele C."/>
            <person name="Vares D."/>
            <person name="Vear F."/>
            <person name="Vautrin S."/>
            <person name="Crespi M."/>
            <person name="Mangin B."/>
            <person name="Burke J.M."/>
            <person name="Salse J."/>
            <person name="Munos S."/>
            <person name="Vincourt P."/>
            <person name="Rieseberg L.H."/>
            <person name="Langlade N.B."/>
        </authorList>
    </citation>
    <scope>NUCLEOTIDE SEQUENCE</scope>
    <source>
        <tissue evidence="1">Leaves</tissue>
    </source>
</reference>
<dbReference type="EMBL" id="MNCJ02000317">
    <property type="protein sequence ID" value="KAF5817161.1"/>
    <property type="molecule type" value="Genomic_DNA"/>
</dbReference>
<reference evidence="1" key="2">
    <citation type="submission" date="2020-06" db="EMBL/GenBank/DDBJ databases">
        <title>Helianthus annuus Genome sequencing and assembly Release 2.</title>
        <authorList>
            <person name="Gouzy J."/>
            <person name="Langlade N."/>
            <person name="Munos S."/>
        </authorList>
    </citation>
    <scope>NUCLEOTIDE SEQUENCE</scope>
    <source>
        <tissue evidence="1">Leaves</tissue>
    </source>
</reference>
<dbReference type="Gramene" id="mRNA:HanXRQr2_Chr02g0049741">
    <property type="protein sequence ID" value="mRNA:HanXRQr2_Chr02g0049741"/>
    <property type="gene ID" value="HanXRQr2_Chr02g0049741"/>
</dbReference>
<dbReference type="Proteomes" id="UP000215914">
    <property type="component" value="Unassembled WGS sequence"/>
</dbReference>
<sequence>MIKNPNSLPIFYKVWYRYSVMEHQRGYCFERQATCRAVISMQGILCNLLQLRKTTNGSVQNSVNALQNHMTPVEEVVEDPQKHTYASILQVAKGHLAPRHLESSRSRRVHPFQS</sequence>
<accession>A0A9K3NYE8</accession>
<comment type="caution">
    <text evidence="1">The sequence shown here is derived from an EMBL/GenBank/DDBJ whole genome shotgun (WGS) entry which is preliminary data.</text>
</comment>
<name>A0A9K3NYE8_HELAN</name>
<gene>
    <name evidence="1" type="ORF">HanXRQr2_Chr02g0049741</name>
</gene>